<evidence type="ECO:0000313" key="1">
    <source>
        <dbReference type="EMBL" id="CUH80908.1"/>
    </source>
</evidence>
<gene>
    <name evidence="1" type="ORF">TRN7648_03226</name>
</gene>
<proteinExistence type="predicted"/>
<reference evidence="1 2" key="1">
    <citation type="submission" date="2015-09" db="EMBL/GenBank/DDBJ databases">
        <authorList>
            <consortium name="Swine Surveillance"/>
        </authorList>
    </citation>
    <scope>NUCLEOTIDE SEQUENCE [LARGE SCALE GENOMIC DNA]</scope>
    <source>
        <strain evidence="1 2">CECT 7648</strain>
    </source>
</reference>
<keyword evidence="2" id="KW-1185">Reference proteome</keyword>
<dbReference type="STRING" id="441103.TRN7648_03226"/>
<dbReference type="RefSeq" id="WP_234988854.1">
    <property type="nucleotide sequence ID" value="NZ_CYSE01000006.1"/>
</dbReference>
<evidence type="ECO:0000313" key="2">
    <source>
        <dbReference type="Proteomes" id="UP000054935"/>
    </source>
</evidence>
<name>A0A0P1GH10_9RHOB</name>
<sequence length="299" mass="34249">MPETSLISSAKARAVMQGVLDKLTQAIWEDNPHLMMQHTTNPHWIYTKEGPTTFNHDAKLGEALHTLHRSIHNMKVTNYVRSVVDAHFLGPDEIEGQYRSWFLNGTLDVYPSFNAHMVLVRKGDRFVMQEVRNHISRAAWPLLAPDDIPRPTPPPVAFSQGDFDAFLEDITQPFLTRDITRWENRIRLPFSLITREGPTMLRTPQEVMQNFQYYLQACDVMGLDQIIRQPVGFEVCDDFSIIATYRTEFLREGQQVIPPYTSSALLHHTPEGWQMSSILNGMGHQRWTGTTNNASGEKS</sequence>
<dbReference type="EMBL" id="CYSE01000006">
    <property type="protein sequence ID" value="CUH80908.1"/>
    <property type="molecule type" value="Genomic_DNA"/>
</dbReference>
<accession>A0A0P1GH10</accession>
<organism evidence="1 2">
    <name type="scientific">Tropicibacter naphthalenivorans</name>
    <dbReference type="NCBI Taxonomy" id="441103"/>
    <lineage>
        <taxon>Bacteria</taxon>
        <taxon>Pseudomonadati</taxon>
        <taxon>Pseudomonadota</taxon>
        <taxon>Alphaproteobacteria</taxon>
        <taxon>Rhodobacterales</taxon>
        <taxon>Roseobacteraceae</taxon>
        <taxon>Tropicibacter</taxon>
    </lineage>
</organism>
<dbReference type="Proteomes" id="UP000054935">
    <property type="component" value="Unassembled WGS sequence"/>
</dbReference>
<dbReference type="AlphaFoldDB" id="A0A0P1GH10"/>
<protein>
    <submittedName>
        <fullName evidence="1">Uncharacterized protein</fullName>
    </submittedName>
</protein>